<protein>
    <recommendedName>
        <fullName evidence="4">DUF5673 domain-containing protein</fullName>
    </recommendedName>
</protein>
<gene>
    <name evidence="2" type="ORF">A3H75_00955</name>
</gene>
<evidence type="ECO:0000256" key="1">
    <source>
        <dbReference type="SAM" id="Phobius"/>
    </source>
</evidence>
<evidence type="ECO:0008006" key="4">
    <source>
        <dbReference type="Google" id="ProtNLM"/>
    </source>
</evidence>
<accession>A0A1F7VFD1</accession>
<dbReference type="EMBL" id="MGES01000010">
    <property type="protein sequence ID" value="OGL89262.1"/>
    <property type="molecule type" value="Genomic_DNA"/>
</dbReference>
<evidence type="ECO:0000313" key="2">
    <source>
        <dbReference type="EMBL" id="OGL89262.1"/>
    </source>
</evidence>
<feature type="transmembrane region" description="Helical" evidence="1">
    <location>
        <begin position="74"/>
        <end position="91"/>
    </location>
</feature>
<organism evidence="2 3">
    <name type="scientific">Candidatus Uhrbacteria bacterium RIFCSPLOWO2_02_FULL_51_9</name>
    <dbReference type="NCBI Taxonomy" id="1802410"/>
    <lineage>
        <taxon>Bacteria</taxon>
        <taxon>Candidatus Uhriibacteriota</taxon>
    </lineage>
</organism>
<evidence type="ECO:0000313" key="3">
    <source>
        <dbReference type="Proteomes" id="UP000176678"/>
    </source>
</evidence>
<keyword evidence="1" id="KW-1133">Transmembrane helix</keyword>
<keyword evidence="1" id="KW-0472">Membrane</keyword>
<dbReference type="AlphaFoldDB" id="A0A1F7VFD1"/>
<name>A0A1F7VFD1_9BACT</name>
<sequence length="186" mass="21783">MDEESKTEIVEDEMEDIPAEEPVEELVGEGDDDVLARWEFDEYPRHERSKKWYAIAALIGAALVIYSLYTNNFIFGVIIILIALIYFLYDLHEPPTVECSITSSGIQVGNKMFKHRDLHHFWIVYKPGEVQSLYLRPRLWSVPRLAIPLEDQDPLQIREILLPYVRENLKEDDEPVTDFMARVFKL</sequence>
<reference evidence="2 3" key="1">
    <citation type="journal article" date="2016" name="Nat. Commun.">
        <title>Thousands of microbial genomes shed light on interconnected biogeochemical processes in an aquifer system.</title>
        <authorList>
            <person name="Anantharaman K."/>
            <person name="Brown C.T."/>
            <person name="Hug L.A."/>
            <person name="Sharon I."/>
            <person name="Castelle C.J."/>
            <person name="Probst A.J."/>
            <person name="Thomas B.C."/>
            <person name="Singh A."/>
            <person name="Wilkins M.J."/>
            <person name="Karaoz U."/>
            <person name="Brodie E.L."/>
            <person name="Williams K.H."/>
            <person name="Hubbard S.S."/>
            <person name="Banfield J.F."/>
        </authorList>
    </citation>
    <scope>NUCLEOTIDE SEQUENCE [LARGE SCALE GENOMIC DNA]</scope>
</reference>
<keyword evidence="1" id="KW-0812">Transmembrane</keyword>
<feature type="transmembrane region" description="Helical" evidence="1">
    <location>
        <begin position="52"/>
        <end position="68"/>
    </location>
</feature>
<dbReference type="STRING" id="1802410.A3H75_00955"/>
<proteinExistence type="predicted"/>
<dbReference type="Proteomes" id="UP000176678">
    <property type="component" value="Unassembled WGS sequence"/>
</dbReference>
<comment type="caution">
    <text evidence="2">The sequence shown here is derived from an EMBL/GenBank/DDBJ whole genome shotgun (WGS) entry which is preliminary data.</text>
</comment>